<evidence type="ECO:0000313" key="4">
    <source>
        <dbReference type="EMBL" id="MFC5724181.1"/>
    </source>
</evidence>
<reference evidence="5" key="1">
    <citation type="journal article" date="2019" name="Int. J. Syst. Evol. Microbiol.">
        <title>The Global Catalogue of Microorganisms (GCM) 10K type strain sequencing project: providing services to taxonomists for standard genome sequencing and annotation.</title>
        <authorList>
            <consortium name="The Broad Institute Genomics Platform"/>
            <consortium name="The Broad Institute Genome Sequencing Center for Infectious Disease"/>
            <person name="Wu L."/>
            <person name="Ma J."/>
        </authorList>
    </citation>
    <scope>NUCLEOTIDE SEQUENCE [LARGE SCALE GENOMIC DNA]</scope>
    <source>
        <strain evidence="5">CGMCC 4.7304</strain>
    </source>
</reference>
<evidence type="ECO:0000256" key="1">
    <source>
        <dbReference type="ARBA" id="ARBA00008987"/>
    </source>
</evidence>
<accession>A0ABW0Z659</accession>
<dbReference type="Proteomes" id="UP001596083">
    <property type="component" value="Unassembled WGS sequence"/>
</dbReference>
<keyword evidence="5" id="KW-1185">Reference proteome</keyword>
<dbReference type="CDD" id="cd02961">
    <property type="entry name" value="PDI_a_family"/>
    <property type="match status" value="1"/>
</dbReference>
<dbReference type="PANTHER" id="PTHR45663:SF11">
    <property type="entry name" value="GEO12009P1"/>
    <property type="match status" value="1"/>
</dbReference>
<organism evidence="4 5">
    <name type="scientific">Streptomyces gamaensis</name>
    <dbReference type="NCBI Taxonomy" id="1763542"/>
    <lineage>
        <taxon>Bacteria</taxon>
        <taxon>Bacillati</taxon>
        <taxon>Actinomycetota</taxon>
        <taxon>Actinomycetes</taxon>
        <taxon>Kitasatosporales</taxon>
        <taxon>Streptomycetaceae</taxon>
        <taxon>Streptomyces</taxon>
    </lineage>
</organism>
<dbReference type="SUPFAM" id="SSF52833">
    <property type="entry name" value="Thioredoxin-like"/>
    <property type="match status" value="1"/>
</dbReference>
<dbReference type="Pfam" id="PF00085">
    <property type="entry name" value="Thioredoxin"/>
    <property type="match status" value="1"/>
</dbReference>
<evidence type="ECO:0000256" key="2">
    <source>
        <dbReference type="ARBA" id="ARBA00023284"/>
    </source>
</evidence>
<protein>
    <submittedName>
        <fullName evidence="4">Thioredoxin family protein</fullName>
    </submittedName>
</protein>
<keyword evidence="2" id="KW-0676">Redox-active center</keyword>
<dbReference type="PANTHER" id="PTHR45663">
    <property type="entry name" value="GEO12009P1"/>
    <property type="match status" value="1"/>
</dbReference>
<dbReference type="EMBL" id="JBHSPB010000024">
    <property type="protein sequence ID" value="MFC5724181.1"/>
    <property type="molecule type" value="Genomic_DNA"/>
</dbReference>
<evidence type="ECO:0000259" key="3">
    <source>
        <dbReference type="Pfam" id="PF00085"/>
    </source>
</evidence>
<proteinExistence type="inferred from homology"/>
<comment type="caution">
    <text evidence="4">The sequence shown here is derived from an EMBL/GenBank/DDBJ whole genome shotgun (WGS) entry which is preliminary data.</text>
</comment>
<name>A0ABW0Z659_9ACTN</name>
<dbReference type="RefSeq" id="WP_390320632.1">
    <property type="nucleotide sequence ID" value="NZ_JBHSPB010000024.1"/>
</dbReference>
<dbReference type="Gene3D" id="3.40.30.10">
    <property type="entry name" value="Glutaredoxin"/>
    <property type="match status" value="1"/>
</dbReference>
<sequence length="114" mass="12446">MDSAIHEVTDENIDDVVADSNLVLLVFGLPGCGPCRDLGLVLPQIALRYLGRLSVITVDALRCPKVCQVYNVNIFPTSILLYCSKEVGIIRGFAGCSFYSRKLEELVGDSKNLP</sequence>
<comment type="similarity">
    <text evidence="1">Belongs to the thioredoxin family.</text>
</comment>
<dbReference type="InterPro" id="IPR036249">
    <property type="entry name" value="Thioredoxin-like_sf"/>
</dbReference>
<dbReference type="InterPro" id="IPR013766">
    <property type="entry name" value="Thioredoxin_domain"/>
</dbReference>
<evidence type="ECO:0000313" key="5">
    <source>
        <dbReference type="Proteomes" id="UP001596083"/>
    </source>
</evidence>
<feature type="domain" description="Thioredoxin" evidence="3">
    <location>
        <begin position="5"/>
        <end position="92"/>
    </location>
</feature>
<gene>
    <name evidence="4" type="ORF">ACFP1Z_28875</name>
</gene>